<comment type="caution">
    <text evidence="1">The sequence shown here is derived from an EMBL/GenBank/DDBJ whole genome shotgun (WGS) entry which is preliminary data.</text>
</comment>
<name>A0A644YIK3_9ZZZZ</name>
<proteinExistence type="predicted"/>
<sequence>MIMRNVSIISLIKHILLICLFMVSQVINSQSKTINLPVIDFSKNYSTKEIRLQDIADSEYITLETTDDVLLSERAVLSSVTDKYILVYEYVQGDVFVFNRNGKIYSHFNHKGQSGQEYPWIRYAILDEKNEEIFVCNQSIQVYSLSGRYKRTLKINTLQYESAVYNFNDEALLLYDDLNIDPSLKLKPKSKPYRLMSKKDGSLVSVLNIYCLKDFQTVLQK</sequence>
<dbReference type="Pfam" id="PF17170">
    <property type="entry name" value="DUF5128"/>
    <property type="match status" value="1"/>
</dbReference>
<accession>A0A644YIK3</accession>
<dbReference type="EMBL" id="VSSQ01005170">
    <property type="protein sequence ID" value="MPM28127.1"/>
    <property type="molecule type" value="Genomic_DNA"/>
</dbReference>
<evidence type="ECO:0000313" key="1">
    <source>
        <dbReference type="EMBL" id="MPM28127.1"/>
    </source>
</evidence>
<dbReference type="Gene3D" id="2.120.10.30">
    <property type="entry name" value="TolB, C-terminal domain"/>
    <property type="match status" value="1"/>
</dbReference>
<reference evidence="1" key="1">
    <citation type="submission" date="2019-08" db="EMBL/GenBank/DDBJ databases">
        <authorList>
            <person name="Kucharzyk K."/>
            <person name="Murdoch R.W."/>
            <person name="Higgins S."/>
            <person name="Loffler F."/>
        </authorList>
    </citation>
    <scope>NUCLEOTIDE SEQUENCE</scope>
</reference>
<dbReference type="AlphaFoldDB" id="A0A644YIK3"/>
<dbReference type="InterPro" id="IPR011042">
    <property type="entry name" value="6-blade_b-propeller_TolB-like"/>
</dbReference>
<organism evidence="1">
    <name type="scientific">bioreactor metagenome</name>
    <dbReference type="NCBI Taxonomy" id="1076179"/>
    <lineage>
        <taxon>unclassified sequences</taxon>
        <taxon>metagenomes</taxon>
        <taxon>ecological metagenomes</taxon>
    </lineage>
</organism>
<evidence type="ECO:0008006" key="2">
    <source>
        <dbReference type="Google" id="ProtNLM"/>
    </source>
</evidence>
<protein>
    <recommendedName>
        <fullName evidence="2">6-bladed beta-propeller</fullName>
    </recommendedName>
</protein>
<gene>
    <name evidence="1" type="ORF">SDC9_74646</name>
</gene>